<evidence type="ECO:0000256" key="4">
    <source>
        <dbReference type="ARBA" id="ARBA00023186"/>
    </source>
</evidence>
<protein>
    <submittedName>
        <fullName evidence="6">Histidine kinase-, DNA gyrase B-, and HSP90-like ATPase</fullName>
    </submittedName>
</protein>
<dbReference type="PANTHER" id="PTHR11528">
    <property type="entry name" value="HEAT SHOCK PROTEIN 90 FAMILY MEMBER"/>
    <property type="match status" value="1"/>
</dbReference>
<dbReference type="GO" id="GO:0005524">
    <property type="term" value="F:ATP binding"/>
    <property type="evidence" value="ECO:0007669"/>
    <property type="project" value="UniProtKB-KW"/>
</dbReference>
<evidence type="ECO:0000256" key="3">
    <source>
        <dbReference type="ARBA" id="ARBA00022840"/>
    </source>
</evidence>
<feature type="domain" description="HD-CE" evidence="5">
    <location>
        <begin position="53"/>
        <end position="316"/>
    </location>
</feature>
<dbReference type="Gene3D" id="3.30.565.10">
    <property type="entry name" value="Histidine kinase-like ATPase, C-terminal domain"/>
    <property type="match status" value="1"/>
</dbReference>
<evidence type="ECO:0000313" key="7">
    <source>
        <dbReference type="Proteomes" id="UP000199263"/>
    </source>
</evidence>
<dbReference type="InterPro" id="IPR056471">
    <property type="entry name" value="HD-CE"/>
</dbReference>
<keyword evidence="6" id="KW-0808">Transferase</keyword>
<evidence type="ECO:0000256" key="1">
    <source>
        <dbReference type="ARBA" id="ARBA00008239"/>
    </source>
</evidence>
<dbReference type="SUPFAM" id="SSF55874">
    <property type="entry name" value="ATPase domain of HSP90 chaperone/DNA topoisomerase II/histidine kinase"/>
    <property type="match status" value="1"/>
</dbReference>
<keyword evidence="7" id="KW-1185">Reference proteome</keyword>
<dbReference type="RefSeq" id="WP_175559969.1">
    <property type="nucleotide sequence ID" value="NZ_FOMG01000015.1"/>
</dbReference>
<organism evidence="6 7">
    <name type="scientific">Clostridium uliginosum</name>
    <dbReference type="NCBI Taxonomy" id="119641"/>
    <lineage>
        <taxon>Bacteria</taxon>
        <taxon>Bacillati</taxon>
        <taxon>Bacillota</taxon>
        <taxon>Clostridia</taxon>
        <taxon>Eubacteriales</taxon>
        <taxon>Clostridiaceae</taxon>
        <taxon>Clostridium</taxon>
    </lineage>
</organism>
<dbReference type="InterPro" id="IPR036890">
    <property type="entry name" value="HATPase_C_sf"/>
</dbReference>
<accession>A0A1I1NII7</accession>
<dbReference type="GO" id="GO:0051082">
    <property type="term" value="F:unfolded protein binding"/>
    <property type="evidence" value="ECO:0007669"/>
    <property type="project" value="InterPro"/>
</dbReference>
<keyword evidence="2" id="KW-0547">Nucleotide-binding</keyword>
<dbReference type="GO" id="GO:0140662">
    <property type="term" value="F:ATP-dependent protein folding chaperone"/>
    <property type="evidence" value="ECO:0007669"/>
    <property type="project" value="InterPro"/>
</dbReference>
<sequence length="866" mass="98853">MATYYNTKTWQRTLGTDTEIPEENKDRNKLITAYENFREKAKIIASEIARDQPDFTVHDINHIDALWEMTDLIIGNDYNLTPAEAFVLGGAFLIHDLGMGLAAYPDGIDSIKNTELWKDIATSEYKKVYNKTPTEEVLISLPDDINKNTLSLVLRQLHAKHAKILATIKFGNSEENEFYLIEDQILRNTYGEAIGLIAHSHWLSVSELKNYFPNEIMGAATGLPNEWIVDLVKIACILRVADASHLDERRAPANLRIVRNPNESSENYWIFQGKMLQPIIQYDRIVYTSKPFKQSESEAWWIGYDTLKMLDRELKQVDALLADKNKHRFLVRSVAYIDEPTNLSTVLRSEGWEPVDTQIRVGDVVKLVAKLGGEQLYGNNVYVPIRELIQNAMDAIRARRMIEDESEDWGNVNIEYGEDSNGYWIKVTDNGVGMSKNVLTGPFLDFGTSFWGTELMHDELPGLECRGFESIGRYGIGFFSTFMIGNYAQVRTRRYEESRDSTLILEFNKGLTKRPILRKAERNEQLREGGTSIKIYLKNERIYNEIIYGNAWRGGIKIERKIPKLCPSSDVTIYIKNSSNNTKVITANDWIHIDERKFFERLAGMSISEFESKEILMIKKIIKNFRIIKNESGEVVGRLCIYPTIDYDSFEMEGTVTIGGFESSQLRHTIGILKGTPCMASRMQGKPIVESKKINEWATEQAQLINKSIKDNKFLIEASAAIRRIGGHTGPNPVARNKNGYLTYDNIISLSKNLAEVILVIDATVEREIEEKGNFELNDNVIYVEMSAPGISNNWPENNWDWFHSQTLCGLVIEALAEGWNVDIEKILNISEFSDDDIQFSRNIGHRNGITIGNDFCDIIYKPRSK</sequence>
<name>A0A1I1NII7_9CLOT</name>
<keyword evidence="4" id="KW-0143">Chaperone</keyword>
<dbReference type="Pfam" id="PF13589">
    <property type="entry name" value="HATPase_c_3"/>
    <property type="match status" value="1"/>
</dbReference>
<evidence type="ECO:0000259" key="5">
    <source>
        <dbReference type="Pfam" id="PF24391"/>
    </source>
</evidence>
<dbReference type="InterPro" id="IPR001404">
    <property type="entry name" value="Hsp90_fam"/>
</dbReference>
<dbReference type="GO" id="GO:0016301">
    <property type="term" value="F:kinase activity"/>
    <property type="evidence" value="ECO:0007669"/>
    <property type="project" value="UniProtKB-KW"/>
</dbReference>
<comment type="similarity">
    <text evidence="1">Belongs to the heat shock protein 90 family.</text>
</comment>
<evidence type="ECO:0000256" key="2">
    <source>
        <dbReference type="ARBA" id="ARBA00022741"/>
    </source>
</evidence>
<reference evidence="6 7" key="1">
    <citation type="submission" date="2016-10" db="EMBL/GenBank/DDBJ databases">
        <authorList>
            <person name="de Groot N.N."/>
        </authorList>
    </citation>
    <scope>NUCLEOTIDE SEQUENCE [LARGE SCALE GENOMIC DNA]</scope>
    <source>
        <strain evidence="6 7">DSM 12992</strain>
    </source>
</reference>
<dbReference type="GO" id="GO:0016887">
    <property type="term" value="F:ATP hydrolysis activity"/>
    <property type="evidence" value="ECO:0007669"/>
    <property type="project" value="InterPro"/>
</dbReference>
<proteinExistence type="inferred from homology"/>
<dbReference type="STRING" id="119641.SAMN05421842_11565"/>
<keyword evidence="6" id="KW-0418">Kinase</keyword>
<gene>
    <name evidence="6" type="ORF">SAMN05421842_11565</name>
</gene>
<keyword evidence="3" id="KW-0067">ATP-binding</keyword>
<evidence type="ECO:0000313" key="6">
    <source>
        <dbReference type="EMBL" id="SFC97226.1"/>
    </source>
</evidence>
<dbReference type="Pfam" id="PF24391">
    <property type="entry name" value="HD-CE"/>
    <property type="match status" value="1"/>
</dbReference>
<dbReference type="PRINTS" id="PR00775">
    <property type="entry name" value="HEATSHOCK90"/>
</dbReference>
<dbReference type="InterPro" id="IPR020575">
    <property type="entry name" value="Hsp90_N"/>
</dbReference>
<dbReference type="AlphaFoldDB" id="A0A1I1NII7"/>
<dbReference type="EMBL" id="FOMG01000015">
    <property type="protein sequence ID" value="SFC97226.1"/>
    <property type="molecule type" value="Genomic_DNA"/>
</dbReference>
<dbReference type="Proteomes" id="UP000199263">
    <property type="component" value="Unassembled WGS sequence"/>
</dbReference>